<organism evidence="2 3">
    <name type="scientific">Chitinophaga flava</name>
    <dbReference type="NCBI Taxonomy" id="2259036"/>
    <lineage>
        <taxon>Bacteria</taxon>
        <taxon>Pseudomonadati</taxon>
        <taxon>Bacteroidota</taxon>
        <taxon>Chitinophagia</taxon>
        <taxon>Chitinophagales</taxon>
        <taxon>Chitinophagaceae</taxon>
        <taxon>Chitinophaga</taxon>
    </lineage>
</organism>
<dbReference type="Proteomes" id="UP000253410">
    <property type="component" value="Unassembled WGS sequence"/>
</dbReference>
<comment type="caution">
    <text evidence="2">The sequence shown here is derived from an EMBL/GenBank/DDBJ whole genome shotgun (WGS) entry which is preliminary data.</text>
</comment>
<evidence type="ECO:0008006" key="4">
    <source>
        <dbReference type="Google" id="ProtNLM"/>
    </source>
</evidence>
<proteinExistence type="predicted"/>
<dbReference type="AlphaFoldDB" id="A0A365XRD8"/>
<evidence type="ECO:0000313" key="3">
    <source>
        <dbReference type="Proteomes" id="UP000253410"/>
    </source>
</evidence>
<gene>
    <name evidence="2" type="ORF">DF182_31950</name>
</gene>
<keyword evidence="3" id="KW-1185">Reference proteome</keyword>
<feature type="region of interest" description="Disordered" evidence="1">
    <location>
        <begin position="1"/>
        <end position="23"/>
    </location>
</feature>
<evidence type="ECO:0000313" key="2">
    <source>
        <dbReference type="EMBL" id="RBL88135.1"/>
    </source>
</evidence>
<evidence type="ECO:0000256" key="1">
    <source>
        <dbReference type="SAM" id="MobiDB-lite"/>
    </source>
</evidence>
<reference evidence="2 3" key="1">
    <citation type="submission" date="2018-05" db="EMBL/GenBank/DDBJ databases">
        <title>Chitinophaga sp. K3CV102501T nov., isolated from isolated from a monsoon evergreen broad-leaved forest soil.</title>
        <authorList>
            <person name="Lv Y."/>
        </authorList>
    </citation>
    <scope>NUCLEOTIDE SEQUENCE [LARGE SCALE GENOMIC DNA]</scope>
    <source>
        <strain evidence="2 3">GDMCC 1.1325</strain>
    </source>
</reference>
<feature type="compositionally biased region" description="Polar residues" evidence="1">
    <location>
        <begin position="1"/>
        <end position="12"/>
    </location>
</feature>
<name>A0A365XRD8_9BACT</name>
<accession>A0A365XRD8</accession>
<sequence>MPAGLQAQSTKEPGSGEYIPQPVAPSPTAASLGKFGEIPVSLYTGVPDISIPIWTVKEGDINLNISAAYHSGGVKVEEDASWIGLGWALNAGGVITRSVRGKPDDEAYLIAAYPKIPDLLLNPDKIGVTPCEAWEGTKFARLVGRGLYDGEPDSYYFNFNGLSGQFVFDQNGIPYTIPYQKLKIERLSKVDWVITTTDGTRYKFGGDDCSEYTQAYSVVYPYYDWGISEKNKDLVMSHYSSWYLKEIESPNGRKVSFEYSDENYQVNSGISQFVYYELQMAPIVKTPDNSSTLSDIKGKRLKRIIYSDGSVSFITDKDREDVMNGQPAARVLGRIEIADAAGNPVKSFVFNTDYFKTAGAPETYLTKRLRLNSIVETAANGIDKAAPYEFTYDAAFTLPAKNSSSQDHWGFFNGKRNKDQFDHPILVPSIVKGYTNETFIGYFDRSCRSCPVVECKEYPAGCVQFNTGLKNFEFNGADRSADFGYAKTGILTAIKYPTGGNTVFEYEPHDYELPNKVYKVVTISNNVLAACHDPNNPPTIDGNTCYVKKSFTPKQSIPADLQPQNTLVPFDLSLAVRLDGNDNKCCKCGAPYAYFKDVTTGKLLIEVYGFSGLSQDPIIDEAIKNGGATFRQGTNVWYFNNVRLEAGHTYEVYARTIDCPPERCGEVPGCPPNQSPRMESYINASFSYRTNEVEAYNGTSSGLRIKRITSNTGPNDTKPVIKQFVYRMSESKNLVSSGVLIDVPIYYDFYTKKGWVPLGQTDVRLNVFAMETFDIKTKLISLTSGSKFALGQSHGSFISYREVQEISCLDNNCTGIPQGRKVTTFTSAADYPDPNAGVFGYVWFPQTYPDNSCPDKFGDPRYLYDWRFITRTAIDRFENYFPYPQKNSMDWKRGLVQQELTYDNQNNLVMKVEYKYNDVADNNNRKVISGLKISRFPLEDEFWKEFRPVGYPPDVLYVKGSHLLYGRYDIIAAWNYLAEKKVTEYHEGFEPIVNSTKYFYDNPVHAQTTRIEQRNSKNENISVTMKYPLDYTISGAATTPASKGISLLQEKFIVTPVVEKITRLSNEDGSNSRVTKGTYVLFKPDQPLPDIVHELNIASGLTDFKAASITATAATIDDRYNPIHSFYKYNAGNVLEYGKVNDVKTVYLWGYKNQQPVAKIIGADYNTVKQYVSQAILDNPPNDQRLRDELNNIRTALPDALVTTYTYHPLFGMTSETGPNKQTVYYEYDGLGRLKLIKDQNGKIVKQFEYQYQRPVTE</sequence>
<dbReference type="EMBL" id="QFFJ01000003">
    <property type="protein sequence ID" value="RBL88135.1"/>
    <property type="molecule type" value="Genomic_DNA"/>
</dbReference>
<protein>
    <recommendedName>
        <fullName evidence="4">YD repeat-containing protein</fullName>
    </recommendedName>
</protein>